<evidence type="ECO:0000313" key="1">
    <source>
        <dbReference type="EMBL" id="KAJ7358241.1"/>
    </source>
</evidence>
<reference evidence="1" key="1">
    <citation type="submission" date="2023-03" db="EMBL/GenBank/DDBJ databases">
        <title>Massive genome expansion in bonnet fungi (Mycena s.s.) driven by repeated elements and novel gene families across ecological guilds.</title>
        <authorList>
            <consortium name="Lawrence Berkeley National Laboratory"/>
            <person name="Harder C.B."/>
            <person name="Miyauchi S."/>
            <person name="Viragh M."/>
            <person name="Kuo A."/>
            <person name="Thoen E."/>
            <person name="Andreopoulos B."/>
            <person name="Lu D."/>
            <person name="Skrede I."/>
            <person name="Drula E."/>
            <person name="Henrissat B."/>
            <person name="Morin E."/>
            <person name="Kohler A."/>
            <person name="Barry K."/>
            <person name="LaButti K."/>
            <person name="Morin E."/>
            <person name="Salamov A."/>
            <person name="Lipzen A."/>
            <person name="Mereny Z."/>
            <person name="Hegedus B."/>
            <person name="Baldrian P."/>
            <person name="Stursova M."/>
            <person name="Weitz H."/>
            <person name="Taylor A."/>
            <person name="Grigoriev I.V."/>
            <person name="Nagy L.G."/>
            <person name="Martin F."/>
            <person name="Kauserud H."/>
        </authorList>
    </citation>
    <scope>NUCLEOTIDE SEQUENCE</scope>
    <source>
        <strain evidence="1">CBHHK002</strain>
    </source>
</reference>
<dbReference type="Proteomes" id="UP001218218">
    <property type="component" value="Unassembled WGS sequence"/>
</dbReference>
<gene>
    <name evidence="1" type="ORF">DFH08DRAFT_802082</name>
</gene>
<dbReference type="AlphaFoldDB" id="A0AAD7F0L7"/>
<organism evidence="1 2">
    <name type="scientific">Mycena albidolilacea</name>
    <dbReference type="NCBI Taxonomy" id="1033008"/>
    <lineage>
        <taxon>Eukaryota</taxon>
        <taxon>Fungi</taxon>
        <taxon>Dikarya</taxon>
        <taxon>Basidiomycota</taxon>
        <taxon>Agaricomycotina</taxon>
        <taxon>Agaricomycetes</taxon>
        <taxon>Agaricomycetidae</taxon>
        <taxon>Agaricales</taxon>
        <taxon>Marasmiineae</taxon>
        <taxon>Mycenaceae</taxon>
        <taxon>Mycena</taxon>
    </lineage>
</organism>
<name>A0AAD7F0L7_9AGAR</name>
<comment type="caution">
    <text evidence="1">The sequence shown here is derived from an EMBL/GenBank/DDBJ whole genome shotgun (WGS) entry which is preliminary data.</text>
</comment>
<dbReference type="EMBL" id="JARIHO010000007">
    <property type="protein sequence ID" value="KAJ7358241.1"/>
    <property type="molecule type" value="Genomic_DNA"/>
</dbReference>
<proteinExistence type="predicted"/>
<keyword evidence="2" id="KW-1185">Reference proteome</keyword>
<accession>A0AAD7F0L7</accession>
<sequence>MLALLHLASLPANEMLVFYELTLTIPGQHRSLASAVNEKEMVGALVQDWGSPSPTLLVTPPLNAWFRASNSQILGTIIYVEPVVTATEKMSHVRKVPGEIETPGKHTTPWARGKGEITIMDDSIIDAGPLYPEDGLRGRSSMNELCCTVCTAVDNRRKFGNGGNGSDAPVNLLVRSTYHRGQPTVEEKRQNGDAPYGDEAHIRIRNLVVSLKKR</sequence>
<protein>
    <submittedName>
        <fullName evidence="1">Uncharacterized protein</fullName>
    </submittedName>
</protein>
<evidence type="ECO:0000313" key="2">
    <source>
        <dbReference type="Proteomes" id="UP001218218"/>
    </source>
</evidence>